<feature type="compositionally biased region" description="Basic and acidic residues" evidence="14">
    <location>
        <begin position="1395"/>
        <end position="1420"/>
    </location>
</feature>
<dbReference type="InterPro" id="IPR011047">
    <property type="entry name" value="Quinoprotein_ADH-like_sf"/>
</dbReference>
<feature type="region of interest" description="Disordered" evidence="14">
    <location>
        <begin position="180"/>
        <end position="213"/>
    </location>
</feature>
<dbReference type="Gene3D" id="2.130.10.10">
    <property type="entry name" value="YVTN repeat-like/Quinoprotein amine dehydrogenase"/>
    <property type="match status" value="2"/>
</dbReference>
<feature type="compositionally biased region" description="Polar residues" evidence="14">
    <location>
        <begin position="344"/>
        <end position="358"/>
    </location>
</feature>
<sequence length="1420" mass="158900">MCMCMRAPQTLGDAFDSPTADLPLSPSWMDLRTVLRRAVPYRKHHCALERSNTMLTGRRTGRGGRTQEENYHENYHLKDDASAESSLQFPDRLSVMEVRLQTQEDEITLLKSSLADALRRLRLHDQQIPLLKQQLIAVNPAAARVLNQSWNVDGFSKPCRLSTSSLDVCQHTPYSLVSAVDENGEGGTRSSSTHKPSSSDRCTQTDPWIPNHESVPLALTGRVQSLSLEDALLEDASFTDETPTRDEDGDDDERQKDQTWTSLVEDHIHPTTIKTLHQQQSKGSEDSQSSSPQTPTSSSPAQSPSPHGGPLTRIQEGERVLVRRNSEKCKDSQDKSKQRLSKKAASSANLLTRSPSLESRSKELISSAASQASRRANQNQSIKMFIRGRPITIYGYRGRDCRANLFLLPSGEAVYFIACVVVLYHFSSQAQRHYRKHTDCVRCLAIHPDQVRVASGQTAGVDKDGKPLQPFVHIWDSKTLVTLQQIGLGTFERGVGSIAFSKSDNGTFLCVIDDSNEHMLSVWDWNKNIKQAEVKSTNEAVLDVDFSPTDTNNIISCGKSHVYFWTISAGTMTKKQGIFGKYKKPKFVLCFVFSLTGDVLTGDSEGNILTWGKSAADTKTLGKGAKETFQIMKQTRAHEGSVFTMCVLQGGAILSGGGKDRKIIRWSADLAPERECEIPENFGAVRTIAVVDDDELLVGTTRNAILRGTFSNGFVPILQVLNSQGHVDEMWGLATHPTKNIFLTCGNDRQVCVWNAEDHKLDWCSTLEESGLCADFCPNGAVVSVGLSTGSRWVVLDLQTKEVVSDLIDGNEQLSVMRYSPGQCSTCSEKTCKESMGHSSFITHLDWSKDGKYIMSNSGDYEILYWDIASGCKLLRNRFESKDREWASYTCVLGFHVMGVWLEGSDGTDINALCRSHNERMVAVADDFCKVHLFQYPCPKPKGGSSKAGAPGNSRCVFEGDLTSERRAFVNLVCDTMNVPRYLLRVQCIGCAPIFFGTGGQQVALFARAHLQPSAKPNIYGQILRVFHRSAVCPTKGGYQGDYETALKEKEEEKANSLITQDDFFERMGGDFKSKNEFLQILDAFIAKDVRRRGHVDFIYAALKKMPEFGVQYDIAVYNKLLEVFPKEVFVPRNYIQKMFNHFPRQQECGVQVLEQMSTYGVMPNVETKVILAEVFGLQSHPVKKLRRIMYWFPKFKHVSPYPVPHVLPSDPLEIAKFSLTRIAADLDAKITIYQYPSTDLTETGEEVTCPYIVGIQSPDQHSLLAKHNPSRPVFVEGPFNLWLRKKCVHYYLLRADPIPAEEKVEEEIDPELFSPHQSLFFPRLLNLDLELDLGDDYSFDVEDVENDLVYAMCMVGKGDEVTLSKWISGLQESCPVLGQIPTVFRIQSMNSSSDVHEKPEHSEPNQNEEKEPERSKGVQ</sequence>
<organism evidence="16 17">
    <name type="scientific">Danionella cerebrum</name>
    <dbReference type="NCBI Taxonomy" id="2873325"/>
    <lineage>
        <taxon>Eukaryota</taxon>
        <taxon>Metazoa</taxon>
        <taxon>Chordata</taxon>
        <taxon>Craniata</taxon>
        <taxon>Vertebrata</taxon>
        <taxon>Euteleostomi</taxon>
        <taxon>Actinopterygii</taxon>
        <taxon>Neopterygii</taxon>
        <taxon>Teleostei</taxon>
        <taxon>Ostariophysi</taxon>
        <taxon>Cypriniformes</taxon>
        <taxon>Danionidae</taxon>
        <taxon>Danioninae</taxon>
        <taxon>Danionella</taxon>
    </lineage>
</organism>
<dbReference type="GO" id="GO:0008017">
    <property type="term" value="F:microtubule binding"/>
    <property type="evidence" value="ECO:0007669"/>
    <property type="project" value="TreeGrafter"/>
</dbReference>
<dbReference type="GO" id="GO:0072686">
    <property type="term" value="C:mitotic spindle"/>
    <property type="evidence" value="ECO:0007669"/>
    <property type="project" value="TreeGrafter"/>
</dbReference>
<feature type="region of interest" description="Disordered" evidence="14">
    <location>
        <begin position="233"/>
        <end position="377"/>
    </location>
</feature>
<evidence type="ECO:0000256" key="1">
    <source>
        <dbReference type="ARBA" id="ARBA00004186"/>
    </source>
</evidence>
<dbReference type="Pfam" id="PF06239">
    <property type="entry name" value="ECSIT_N"/>
    <property type="match status" value="1"/>
</dbReference>
<dbReference type="GO" id="GO:0000226">
    <property type="term" value="P:microtubule cytoskeleton organization"/>
    <property type="evidence" value="ECO:0007669"/>
    <property type="project" value="TreeGrafter"/>
</dbReference>
<evidence type="ECO:0000313" key="16">
    <source>
        <dbReference type="EMBL" id="TRY87570.1"/>
    </source>
</evidence>
<keyword evidence="4" id="KW-0963">Cytoplasm</keyword>
<dbReference type="InterPro" id="IPR050630">
    <property type="entry name" value="WD_repeat_EMAP"/>
</dbReference>
<feature type="region of interest" description="Disordered" evidence="14">
    <location>
        <begin position="1390"/>
        <end position="1420"/>
    </location>
</feature>
<dbReference type="CDD" id="cd21949">
    <property type="entry name" value="TD_EMAP3"/>
    <property type="match status" value="1"/>
</dbReference>
<dbReference type="GO" id="GO:0051301">
    <property type="term" value="P:cell division"/>
    <property type="evidence" value="ECO:0007669"/>
    <property type="project" value="UniProtKB-KW"/>
</dbReference>
<dbReference type="InterPro" id="IPR055442">
    <property type="entry name" value="Beta-prop_EML-like_2nd"/>
</dbReference>
<evidence type="ECO:0000313" key="17">
    <source>
        <dbReference type="Proteomes" id="UP000316079"/>
    </source>
</evidence>
<keyword evidence="7" id="KW-0493">Microtubule</keyword>
<evidence type="ECO:0000256" key="7">
    <source>
        <dbReference type="ARBA" id="ARBA00022701"/>
    </source>
</evidence>
<dbReference type="Pfam" id="PF14784">
    <property type="entry name" value="ECSIT_C"/>
    <property type="match status" value="1"/>
</dbReference>
<comment type="similarity">
    <text evidence="3">Belongs to the WD repeat EMAP family.</text>
</comment>
<dbReference type="Pfam" id="PF03451">
    <property type="entry name" value="HELP"/>
    <property type="match status" value="1"/>
</dbReference>
<keyword evidence="8" id="KW-0677">Repeat</keyword>
<evidence type="ECO:0000256" key="2">
    <source>
        <dbReference type="ARBA" id="ARBA00004214"/>
    </source>
</evidence>
<feature type="repeat" description="WD" evidence="13">
    <location>
        <begin position="835"/>
        <end position="876"/>
    </location>
</feature>
<dbReference type="InterPro" id="IPR029342">
    <property type="entry name" value="ECIST_C"/>
</dbReference>
<evidence type="ECO:0000256" key="10">
    <source>
        <dbReference type="ARBA" id="ARBA00023054"/>
    </source>
</evidence>
<evidence type="ECO:0000256" key="4">
    <source>
        <dbReference type="ARBA" id="ARBA00022490"/>
    </source>
</evidence>
<feature type="compositionally biased region" description="Basic and acidic residues" evidence="14">
    <location>
        <begin position="315"/>
        <end position="337"/>
    </location>
</feature>
<dbReference type="InterPro" id="IPR055439">
    <property type="entry name" value="Beta-prop_EML_1st"/>
</dbReference>
<dbReference type="InterPro" id="IPR001680">
    <property type="entry name" value="WD40_rpt"/>
</dbReference>
<dbReference type="InterPro" id="IPR005108">
    <property type="entry name" value="HELP"/>
</dbReference>
<protein>
    <recommendedName>
        <fullName evidence="15">ECSIT C-terminal domain-containing protein</fullName>
    </recommendedName>
</protein>
<dbReference type="Pfam" id="PF23414">
    <property type="entry name" value="Beta-prop_EML_2"/>
    <property type="match status" value="1"/>
</dbReference>
<dbReference type="PANTHER" id="PTHR13720:SF15">
    <property type="entry name" value="ECHINODERM MICROTUBULE-ASSOCIATED PROTEIN-LIKE 3"/>
    <property type="match status" value="1"/>
</dbReference>
<dbReference type="GO" id="GO:0005874">
    <property type="term" value="C:microtubule"/>
    <property type="evidence" value="ECO:0007669"/>
    <property type="project" value="UniProtKB-KW"/>
</dbReference>
<dbReference type="PROSITE" id="PS50294">
    <property type="entry name" value="WD_REPEATS_REGION"/>
    <property type="match status" value="1"/>
</dbReference>
<dbReference type="OrthoDB" id="47802at2759"/>
<evidence type="ECO:0000256" key="6">
    <source>
        <dbReference type="ARBA" id="ARBA00022618"/>
    </source>
</evidence>
<reference evidence="16 17" key="1">
    <citation type="journal article" date="2019" name="Sci. Data">
        <title>Hybrid genome assembly and annotation of Danionella translucida.</title>
        <authorList>
            <person name="Kadobianskyi M."/>
            <person name="Schulze L."/>
            <person name="Schuelke M."/>
            <person name="Judkewitz B."/>
        </authorList>
    </citation>
    <scope>NUCLEOTIDE SEQUENCE [LARGE SCALE GENOMIC DNA]</scope>
    <source>
        <strain evidence="16 17">Bolton</strain>
    </source>
</reference>
<keyword evidence="17" id="KW-1185">Reference proteome</keyword>
<feature type="compositionally biased region" description="Low complexity" evidence="14">
    <location>
        <begin position="278"/>
        <end position="310"/>
    </location>
</feature>
<dbReference type="SMART" id="SM00320">
    <property type="entry name" value="WD40"/>
    <property type="match status" value="6"/>
</dbReference>
<keyword evidence="11" id="KW-0206">Cytoskeleton</keyword>
<evidence type="ECO:0000256" key="8">
    <source>
        <dbReference type="ARBA" id="ARBA00022737"/>
    </source>
</evidence>
<evidence type="ECO:0000256" key="11">
    <source>
        <dbReference type="ARBA" id="ARBA00023212"/>
    </source>
</evidence>
<gene>
    <name evidence="16" type="ORF">DNTS_027013</name>
</gene>
<evidence type="ECO:0000259" key="15">
    <source>
        <dbReference type="SMART" id="SM01284"/>
    </source>
</evidence>
<dbReference type="STRING" id="623744.A0A553QCA6"/>
<dbReference type="InterPro" id="IPR046448">
    <property type="entry name" value="ECSIT_N"/>
</dbReference>
<dbReference type="EMBL" id="SRMA01026117">
    <property type="protein sequence ID" value="TRY87570.1"/>
    <property type="molecule type" value="Genomic_DNA"/>
</dbReference>
<evidence type="ECO:0000256" key="13">
    <source>
        <dbReference type="PROSITE-ProRule" id="PRU00221"/>
    </source>
</evidence>
<dbReference type="PANTHER" id="PTHR13720">
    <property type="entry name" value="WD-40 REPEAT PROTEIN"/>
    <property type="match status" value="1"/>
</dbReference>
<keyword evidence="5 13" id="KW-0853">WD repeat</keyword>
<comment type="caution">
    <text evidence="16">The sequence shown here is derived from an EMBL/GenBank/DDBJ whole genome shotgun (WGS) entry which is preliminary data.</text>
</comment>
<keyword evidence="10" id="KW-0175">Coiled coil</keyword>
<dbReference type="PROSITE" id="PS50082">
    <property type="entry name" value="WD_REPEATS_2"/>
    <property type="match status" value="2"/>
</dbReference>
<feature type="compositionally biased region" description="Low complexity" evidence="14">
    <location>
        <begin position="366"/>
        <end position="377"/>
    </location>
</feature>
<proteinExistence type="inferred from homology"/>
<evidence type="ECO:0000256" key="3">
    <source>
        <dbReference type="ARBA" id="ARBA00006489"/>
    </source>
</evidence>
<feature type="domain" description="ECSIT C-terminal" evidence="15">
    <location>
        <begin position="1258"/>
        <end position="1388"/>
    </location>
</feature>
<evidence type="ECO:0000256" key="12">
    <source>
        <dbReference type="ARBA" id="ARBA00023306"/>
    </source>
</evidence>
<comment type="subcellular location">
    <subcellularLocation>
        <location evidence="1">Cytoplasm</location>
        <location evidence="1">Cytoskeleton</location>
        <location evidence="1">Spindle</location>
    </subcellularLocation>
    <subcellularLocation>
        <location evidence="2">Midbody</location>
    </subcellularLocation>
</comment>
<dbReference type="FunFam" id="2.130.10.10:FF:000019">
    <property type="entry name" value="echinoderm microtubule-associated protein-like 4 isoform X2"/>
    <property type="match status" value="1"/>
</dbReference>
<keyword evidence="9" id="KW-0498">Mitosis</keyword>
<feature type="repeat" description="WD" evidence="13">
    <location>
        <begin position="723"/>
        <end position="755"/>
    </location>
</feature>
<keyword evidence="12" id="KW-0131">Cell cycle</keyword>
<dbReference type="Proteomes" id="UP000316079">
    <property type="component" value="Unassembled WGS sequence"/>
</dbReference>
<dbReference type="GO" id="GO:0030496">
    <property type="term" value="C:midbody"/>
    <property type="evidence" value="ECO:0007669"/>
    <property type="project" value="UniProtKB-SubCell"/>
</dbReference>
<dbReference type="InterPro" id="IPR015943">
    <property type="entry name" value="WD40/YVTN_repeat-like_dom_sf"/>
</dbReference>
<evidence type="ECO:0000256" key="5">
    <source>
        <dbReference type="ARBA" id="ARBA00022574"/>
    </source>
</evidence>
<name>A0A553QCA6_9TELE</name>
<accession>A0A553QCA6</accession>
<dbReference type="SMART" id="SM01284">
    <property type="entry name" value="ECSIT_Cterm"/>
    <property type="match status" value="1"/>
</dbReference>
<evidence type="ECO:0000256" key="9">
    <source>
        <dbReference type="ARBA" id="ARBA00022776"/>
    </source>
</evidence>
<evidence type="ECO:0000256" key="14">
    <source>
        <dbReference type="SAM" id="MobiDB-lite"/>
    </source>
</evidence>
<dbReference type="SUPFAM" id="SSF50998">
    <property type="entry name" value="Quinoprotein alcohol dehydrogenase-like"/>
    <property type="match status" value="1"/>
</dbReference>
<keyword evidence="6" id="KW-0132">Cell division</keyword>
<dbReference type="Pfam" id="PF23409">
    <property type="entry name" value="Beta-prop_EML"/>
    <property type="match status" value="1"/>
</dbReference>